<proteinExistence type="predicted"/>
<protein>
    <recommendedName>
        <fullName evidence="2">ABM domain-containing protein</fullName>
    </recommendedName>
</protein>
<dbReference type="SUPFAM" id="SSF54909">
    <property type="entry name" value="Dimeric alpha+beta barrel"/>
    <property type="match status" value="1"/>
</dbReference>
<dbReference type="KEGG" id="moc:BB934_16025"/>
<evidence type="ECO:0008006" key="2">
    <source>
        <dbReference type="Google" id="ProtNLM"/>
    </source>
</evidence>
<evidence type="ECO:0000313" key="1">
    <source>
        <dbReference type="EMBL" id="ANY79546.1"/>
    </source>
</evidence>
<dbReference type="OrthoDB" id="7259263at2"/>
<dbReference type="InterPro" id="IPR011008">
    <property type="entry name" value="Dimeric_a/b-barrel"/>
</dbReference>
<dbReference type="AlphaFoldDB" id="A0A1B2EHV2"/>
<reference evidence="1" key="1">
    <citation type="submission" date="2016-07" db="EMBL/GenBank/DDBJ databases">
        <title>Microvirga ossetica sp. nov. a new species of rhizobia isolated from root nodules of the legume species Vicia alpestris Steven originated from North Ossetia region in the Caucasus.</title>
        <authorList>
            <person name="Safronova V.I."/>
            <person name="Kuznetsova I.G."/>
            <person name="Sazanova A.L."/>
            <person name="Belimov A."/>
            <person name="Andronov E."/>
            <person name="Osledkin Y.S."/>
            <person name="Onishchuk O.P."/>
            <person name="Kurchak O.N."/>
            <person name="Shaposhnikov A.I."/>
            <person name="Willems A."/>
            <person name="Tikhonovich I.A."/>
        </authorList>
    </citation>
    <scope>NUCLEOTIDE SEQUENCE [LARGE SCALE GENOMIC DNA]</scope>
    <source>
        <strain evidence="1">V5/3M</strain>
    </source>
</reference>
<organism evidence="1">
    <name type="scientific">Microvirga ossetica</name>
    <dbReference type="NCBI Taxonomy" id="1882682"/>
    <lineage>
        <taxon>Bacteria</taxon>
        <taxon>Pseudomonadati</taxon>
        <taxon>Pseudomonadota</taxon>
        <taxon>Alphaproteobacteria</taxon>
        <taxon>Hyphomicrobiales</taxon>
        <taxon>Methylobacteriaceae</taxon>
        <taxon>Microvirga</taxon>
    </lineage>
</organism>
<gene>
    <name evidence="1" type="ORF">BB934_16025</name>
</gene>
<dbReference type="RefSeq" id="WP_099510561.1">
    <property type="nucleotide sequence ID" value="NZ_CP016616.1"/>
</dbReference>
<sequence length="96" mass="10381">MYVVIRKFDHMRSVTEAARRAESGIGEILRKSPGFVSYHVFDSGNGVGGSITLFDSREAALASNEKAMAWIRASLADLIQGEPEITVGEILASVKP</sequence>
<name>A0A1B2EHV2_9HYPH</name>
<accession>A0A1B2EHV2</accession>
<dbReference type="EMBL" id="CP016616">
    <property type="protein sequence ID" value="ANY79546.1"/>
    <property type="molecule type" value="Genomic_DNA"/>
</dbReference>